<dbReference type="EMBL" id="HBUF01546262">
    <property type="protein sequence ID" value="CAG6757037.1"/>
    <property type="molecule type" value="Transcribed_RNA"/>
</dbReference>
<sequence length="138" mass="15424">MRKMTPTIVIILEADITAGKPLLQRAMLRGVDLRHLIFPHILDLSTYQKGTNNNSTTRTVPDRVTGTTDTGAVQAVHQVVDDHRVRKRGSAGSWPCMITTRLPCHPTLTLQKKNYPSMRGIISRCMEQKTQMVSTGEN</sequence>
<dbReference type="EMBL" id="HBUF01223603">
    <property type="protein sequence ID" value="CAG6670533.1"/>
    <property type="molecule type" value="Transcribed_RNA"/>
</dbReference>
<protein>
    <submittedName>
        <fullName evidence="1">Uncharacterized protein</fullName>
    </submittedName>
</protein>
<dbReference type="EMBL" id="HBUF01054230">
    <property type="protein sequence ID" value="CAG6623178.1"/>
    <property type="molecule type" value="Transcribed_RNA"/>
</dbReference>
<dbReference type="EMBL" id="HBUF01370022">
    <property type="protein sequence ID" value="CAG6725717.1"/>
    <property type="molecule type" value="Transcribed_RNA"/>
</dbReference>
<dbReference type="EMBL" id="HBUF01223604">
    <property type="protein sequence ID" value="CAG6670535.1"/>
    <property type="molecule type" value="Transcribed_RNA"/>
</dbReference>
<dbReference type="EMBL" id="HBUF01546266">
    <property type="protein sequence ID" value="CAG6757048.1"/>
    <property type="molecule type" value="Transcribed_RNA"/>
</dbReference>
<dbReference type="EMBL" id="HBUF01370026">
    <property type="protein sequence ID" value="CAG6725726.1"/>
    <property type="molecule type" value="Transcribed_RNA"/>
</dbReference>
<dbReference type="EMBL" id="HBUF01370024">
    <property type="protein sequence ID" value="CAG6725721.1"/>
    <property type="molecule type" value="Transcribed_RNA"/>
</dbReference>
<evidence type="ECO:0000313" key="1">
    <source>
        <dbReference type="EMBL" id="CAG6670537.1"/>
    </source>
</evidence>
<accession>A0A8D8SMH4</accession>
<dbReference type="EMBL" id="HBUF01223607">
    <property type="protein sequence ID" value="CAG6670543.1"/>
    <property type="molecule type" value="Transcribed_RNA"/>
</dbReference>
<name>A0A8D8SMH4_9HEMI</name>
<dbReference type="EMBL" id="HBUF01370025">
    <property type="protein sequence ID" value="CAG6725724.1"/>
    <property type="molecule type" value="Transcribed_RNA"/>
</dbReference>
<dbReference type="EMBL" id="HBUF01370027">
    <property type="protein sequence ID" value="CAG6725729.1"/>
    <property type="molecule type" value="Transcribed_RNA"/>
</dbReference>
<dbReference type="EMBL" id="HBUF01546265">
    <property type="protein sequence ID" value="CAG6757045.1"/>
    <property type="molecule type" value="Transcribed_RNA"/>
</dbReference>
<proteinExistence type="predicted"/>
<dbReference type="EMBL" id="HBUF01370023">
    <property type="protein sequence ID" value="CAG6725719.1"/>
    <property type="molecule type" value="Transcribed_RNA"/>
</dbReference>
<organism evidence="1">
    <name type="scientific">Cacopsylla melanoneura</name>
    <dbReference type="NCBI Taxonomy" id="428564"/>
    <lineage>
        <taxon>Eukaryota</taxon>
        <taxon>Metazoa</taxon>
        <taxon>Ecdysozoa</taxon>
        <taxon>Arthropoda</taxon>
        <taxon>Hexapoda</taxon>
        <taxon>Insecta</taxon>
        <taxon>Pterygota</taxon>
        <taxon>Neoptera</taxon>
        <taxon>Paraneoptera</taxon>
        <taxon>Hemiptera</taxon>
        <taxon>Sternorrhyncha</taxon>
        <taxon>Psylloidea</taxon>
        <taxon>Psyllidae</taxon>
        <taxon>Psyllinae</taxon>
        <taxon>Cacopsylla</taxon>
    </lineage>
</organism>
<reference evidence="1" key="1">
    <citation type="submission" date="2021-05" db="EMBL/GenBank/DDBJ databases">
        <authorList>
            <person name="Alioto T."/>
            <person name="Alioto T."/>
            <person name="Gomez Garrido J."/>
        </authorList>
    </citation>
    <scope>NUCLEOTIDE SEQUENCE</scope>
</reference>
<dbReference type="AlphaFoldDB" id="A0A8D8SMH4"/>
<dbReference type="EMBL" id="HBUF01054229">
    <property type="protein sequence ID" value="CAG6623176.1"/>
    <property type="molecule type" value="Transcribed_RNA"/>
</dbReference>
<dbReference type="EMBL" id="HBUF01223605">
    <property type="protein sequence ID" value="CAG6670537.1"/>
    <property type="molecule type" value="Transcribed_RNA"/>
</dbReference>
<dbReference type="EMBL" id="HBUF01546264">
    <property type="protein sequence ID" value="CAG6757042.1"/>
    <property type="molecule type" value="Transcribed_RNA"/>
</dbReference>
<dbReference type="EMBL" id="HBUF01223606">
    <property type="protein sequence ID" value="CAG6670540.1"/>
    <property type="molecule type" value="Transcribed_RNA"/>
</dbReference>
<dbReference type="EMBL" id="HBUF01546263">
    <property type="protein sequence ID" value="CAG6757039.1"/>
    <property type="molecule type" value="Transcribed_RNA"/>
</dbReference>